<feature type="coiled-coil region" evidence="1">
    <location>
        <begin position="457"/>
        <end position="484"/>
    </location>
</feature>
<dbReference type="Gene3D" id="2.60.120.1230">
    <property type="match status" value="1"/>
</dbReference>
<gene>
    <name evidence="4" type="ORF">A8L45_08365</name>
</gene>
<name>A0A1C3ELD6_9GAMM</name>
<dbReference type="Pfam" id="PF20944">
    <property type="entry name" value="StcE_b-sandwich"/>
    <property type="match status" value="1"/>
</dbReference>
<dbReference type="RefSeq" id="WP_068901147.1">
    <property type="nucleotide sequence ID" value="NZ_JBHUIF010000013.1"/>
</dbReference>
<organism evidence="4 5">
    <name type="scientific">Veronia pacifica</name>
    <dbReference type="NCBI Taxonomy" id="1080227"/>
    <lineage>
        <taxon>Bacteria</taxon>
        <taxon>Pseudomonadati</taxon>
        <taxon>Pseudomonadota</taxon>
        <taxon>Gammaproteobacteria</taxon>
        <taxon>Vibrionales</taxon>
        <taxon>Vibrionaceae</taxon>
        <taxon>Veronia</taxon>
    </lineage>
</organism>
<reference evidence="4 5" key="1">
    <citation type="submission" date="2016-05" db="EMBL/GenBank/DDBJ databases">
        <title>Genomic Taxonomy of the Vibrionaceae.</title>
        <authorList>
            <person name="Gomez-Gil B."/>
            <person name="Enciso-Ibarra J."/>
        </authorList>
    </citation>
    <scope>NUCLEOTIDE SEQUENCE [LARGE SCALE GENOMIC DNA]</scope>
    <source>
        <strain evidence="4 5">CAIM 1920</strain>
    </source>
</reference>
<dbReference type="AlphaFoldDB" id="A0A1C3ELD6"/>
<dbReference type="EMBL" id="LYBM01000011">
    <property type="protein sequence ID" value="ODA34048.1"/>
    <property type="molecule type" value="Genomic_DNA"/>
</dbReference>
<feature type="signal peptide" evidence="2">
    <location>
        <begin position="1"/>
        <end position="21"/>
    </location>
</feature>
<evidence type="ECO:0000313" key="5">
    <source>
        <dbReference type="Proteomes" id="UP000094936"/>
    </source>
</evidence>
<accession>A0A1C3ELD6</accession>
<comment type="caution">
    <text evidence="4">The sequence shown here is derived from an EMBL/GenBank/DDBJ whole genome shotgun (WGS) entry which is preliminary data.</text>
</comment>
<sequence length="1239" mass="139645">MNLKRKSFYPLLLLASHSAYSSSHFDEFNYDQGEYVEKNYQKTSNQFSGLNIKRAQDFRGGEGFLYAVMEPYGEIGLMTYDGHITLDRPPSELDKNELIVLQCGSKETFVPRPNVINYEEHYGNTGYDEPDGPCRIARNQEFKWFNGSTLGHPIWYSKDLKGDVQCYSLDGNECVWKPKYGAFKEISDNETLRSLEYNAEALANVLANYDQVTLKTADGSYTGNISLPESVPQGKRVVLDVSSTYAVDVHATFRPTRTVHTNELVSWVYMGTSWFEEGTNINDNPGITQFANPVSCKIPSGARFGLSGYSIRDSWCRDLLAPSNTLAKRNLQGFIDAKEQHMDRLFTQMLRHGVLKVDSDNHYPDRINRLTYHAHTIKVERDWTFAFSWTNPVTAVMCGVLTKNYNDLVAEKTALKKEREAKIAGVKDKVARGREIDFHKLHTEWAQSDQTHFAALLKEESKTLDELKQLKESYDKDAEQAHKEYLAAVKKFMEDTDPKNILLQSMEDLPLIGKEIKHIVDFSNNPSEKNLFRMLLGVVGPVGEAVEGVMELATGETSFKPGMQKFLTDVLRDIDEDESFNAALEDIVSDLINDLGDEAIESIRQMGMWRDNPGEKNITKVNYKNIVDMREEIRPAEYDFWTGQREEEINAQTNLSPKDKDSAKFLGDSLKFDNDSAVDIELASGGSEFDSKLSAIFTHAFGKGYADIVKFSKDYKHYTQSQVNEELYKFLADPEYYEKRLPHFVDTSMIGRRPAGFVYTNEHGFIAINKDLLTLDSEDFPKFYFEELGHELNYWRCKTFGVEASRCESEGDAGARFRDAIMLDESAHESDLATLLAALPTHTEVDIETIQFEDGTVAAVEGWPDYDFMNDHIQGGGKWSWLMRLGLDIPNEEFKQLSDEFDLEVVITAPSPKEKGNPWNKKDRYCETDEDTDCNVPTMWVSVAFRDSIKVSVNKMPQLVGNDVAKSSILDVSPRLVRKHSGKIPFQRPSMNSNKWKHVDDFNIYAKKFTIGAEAKLDFWKILNHFVPKSKPANPGHKPEFAFKGTPISGSWLVEIATKDKHDFEGWLGGDIASAVTGCAGGFVVGLLAEQEDPVSMCHAFSDVAEAAETAFQTLDNKPTIVLEADSNISLPSMEYKYATSGRGIKDSAVSKFRPSRVGYLPETSTAVESVEEGGIPQFTIEESEQVSSISTKMRKAGSKLTGSTIQPLAVFRMRIGWDHGSVLVSPGEYDLQDVIIED</sequence>
<keyword evidence="1" id="KW-0175">Coiled coil</keyword>
<feature type="domain" description="Metalloprotease StcE beta-sandwich" evidence="3">
    <location>
        <begin position="212"/>
        <end position="276"/>
    </location>
</feature>
<dbReference type="OrthoDB" id="5839687at2"/>
<dbReference type="InterPro" id="IPR048990">
    <property type="entry name" value="StcE_b-sandwich"/>
</dbReference>
<protein>
    <recommendedName>
        <fullName evidence="3">Metalloprotease StcE beta-sandwich domain-containing protein</fullName>
    </recommendedName>
</protein>
<keyword evidence="5" id="KW-1185">Reference proteome</keyword>
<evidence type="ECO:0000256" key="1">
    <source>
        <dbReference type="SAM" id="Coils"/>
    </source>
</evidence>
<dbReference type="Proteomes" id="UP000094936">
    <property type="component" value="Unassembled WGS sequence"/>
</dbReference>
<evidence type="ECO:0000256" key="2">
    <source>
        <dbReference type="SAM" id="SignalP"/>
    </source>
</evidence>
<feature type="chain" id="PRO_5008673197" description="Metalloprotease StcE beta-sandwich domain-containing protein" evidence="2">
    <location>
        <begin position="22"/>
        <end position="1239"/>
    </location>
</feature>
<proteinExistence type="predicted"/>
<evidence type="ECO:0000259" key="3">
    <source>
        <dbReference type="Pfam" id="PF20944"/>
    </source>
</evidence>
<evidence type="ECO:0000313" key="4">
    <source>
        <dbReference type="EMBL" id="ODA34048.1"/>
    </source>
</evidence>
<keyword evidence="2" id="KW-0732">Signal</keyword>